<feature type="compositionally biased region" description="Basic and acidic residues" evidence="1">
    <location>
        <begin position="66"/>
        <end position="114"/>
    </location>
</feature>
<evidence type="ECO:0000256" key="1">
    <source>
        <dbReference type="SAM" id="MobiDB-lite"/>
    </source>
</evidence>
<evidence type="ECO:0000313" key="2">
    <source>
        <dbReference type="Proteomes" id="UP000515163"/>
    </source>
</evidence>
<proteinExistence type="predicted"/>
<dbReference type="KEGG" id="aten:116292753"/>
<dbReference type="OrthoDB" id="5979113at2759"/>
<evidence type="ECO:0000313" key="3">
    <source>
        <dbReference type="RefSeq" id="XP_031555965.1"/>
    </source>
</evidence>
<dbReference type="GeneID" id="116292753"/>
<protein>
    <submittedName>
        <fullName evidence="3">Uncharacterized protein LOC116292753</fullName>
    </submittedName>
</protein>
<dbReference type="InParanoid" id="A0A6P8HTF3"/>
<sequence length="164" mass="18969">MSLTDRPLPMTQLSVAMVQDLGKMYENNAAHEKNDLDTVWQSMYSKGLHRKVSSQCYYSPEDIEEAQNKYEEEKKQGEEEKKQDEEEKAKEEPEEQKQTNKNEEENKATKSPRDETEESLFDAPRNFASVHLDRALNSGRAHLHDEGRSYRKRTFSGSLSGGEH</sequence>
<dbReference type="RefSeq" id="XP_031555965.1">
    <property type="nucleotide sequence ID" value="XM_031700105.1"/>
</dbReference>
<feature type="region of interest" description="Disordered" evidence="1">
    <location>
        <begin position="140"/>
        <end position="164"/>
    </location>
</feature>
<organism evidence="2 3">
    <name type="scientific">Actinia tenebrosa</name>
    <name type="common">Australian red waratah sea anemone</name>
    <dbReference type="NCBI Taxonomy" id="6105"/>
    <lineage>
        <taxon>Eukaryota</taxon>
        <taxon>Metazoa</taxon>
        <taxon>Cnidaria</taxon>
        <taxon>Anthozoa</taxon>
        <taxon>Hexacorallia</taxon>
        <taxon>Actiniaria</taxon>
        <taxon>Actiniidae</taxon>
        <taxon>Actinia</taxon>
    </lineage>
</organism>
<dbReference type="AlphaFoldDB" id="A0A6P8HTF3"/>
<reference evidence="3" key="1">
    <citation type="submission" date="2025-08" db="UniProtKB">
        <authorList>
            <consortium name="RefSeq"/>
        </authorList>
    </citation>
    <scope>IDENTIFICATION</scope>
    <source>
        <tissue evidence="3">Tentacle</tissue>
    </source>
</reference>
<name>A0A6P8HTF3_ACTTE</name>
<keyword evidence="2" id="KW-1185">Reference proteome</keyword>
<dbReference type="Proteomes" id="UP000515163">
    <property type="component" value="Unplaced"/>
</dbReference>
<feature type="region of interest" description="Disordered" evidence="1">
    <location>
        <begin position="50"/>
        <end position="125"/>
    </location>
</feature>
<gene>
    <name evidence="3" type="primary">LOC116292753</name>
</gene>
<accession>A0A6P8HTF3</accession>